<evidence type="ECO:0000313" key="2">
    <source>
        <dbReference type="Proteomes" id="UP000326545"/>
    </source>
</evidence>
<evidence type="ECO:0000313" key="1">
    <source>
        <dbReference type="EMBL" id="QEQ95041.1"/>
    </source>
</evidence>
<sequence>MSAEREYKIEREYKLVTPASRINRDKVLSDVWKAIGKRKQPKPFTHSETTVPVQLLEALLILCGEGDAPEDKKVS</sequence>
<dbReference type="EMBL" id="MN184887">
    <property type="protein sequence ID" value="QEQ95041.1"/>
    <property type="molecule type" value="Genomic_DNA"/>
</dbReference>
<organism evidence="1 2">
    <name type="scientific">Erwinia phage pEp_SNUABM_01</name>
    <dbReference type="NCBI Taxonomy" id="2601643"/>
    <lineage>
        <taxon>Viruses</taxon>
        <taxon>Duplodnaviria</taxon>
        <taxon>Heunggongvirae</taxon>
        <taxon>Uroviricota</taxon>
        <taxon>Caudoviricetes</taxon>
        <taxon>Vequintavirinae</taxon>
        <taxon>Henunavirus</taxon>
        <taxon>Henunavirus SNUABM01</taxon>
    </lineage>
</organism>
<reference evidence="1 2" key="1">
    <citation type="submission" date="2019-07" db="EMBL/GenBank/DDBJ databases">
        <title>Complete genome sequence of bacteriophages infecting Erwinia pyrifoliae.</title>
        <authorList>
            <person name="Kim S.G."/>
            <person name="Park S.C."/>
        </authorList>
    </citation>
    <scope>NUCLEOTIDE SEQUENCE [LARGE SCALE GENOMIC DNA]</scope>
</reference>
<dbReference type="Proteomes" id="UP000326545">
    <property type="component" value="Segment"/>
</dbReference>
<accession>A0A5J6DBC8</accession>
<gene>
    <name evidence="1" type="ORF">pEpSNUABM01_215</name>
</gene>
<keyword evidence="2" id="KW-1185">Reference proteome</keyword>
<protein>
    <submittedName>
        <fullName evidence="1">Uncharacterized protein</fullName>
    </submittedName>
</protein>
<name>A0A5J6DBC8_9CAUD</name>
<proteinExistence type="predicted"/>